<keyword evidence="15" id="KW-0479">Metal-binding</keyword>
<proteinExistence type="inferred from homology"/>
<feature type="transmembrane region" description="Helical" evidence="16">
    <location>
        <begin position="309"/>
        <end position="327"/>
    </location>
</feature>
<keyword evidence="7 14" id="KW-0547">Nucleotide-binding</keyword>
<feature type="transmembrane region" description="Helical" evidence="16">
    <location>
        <begin position="664"/>
        <end position="684"/>
    </location>
</feature>
<keyword evidence="11 14" id="KW-0342">GTP-binding</keyword>
<evidence type="ECO:0000256" key="13">
    <source>
        <dbReference type="NCBIfam" id="TIGR00437"/>
    </source>
</evidence>
<evidence type="ECO:0000256" key="9">
    <source>
        <dbReference type="ARBA" id="ARBA00023004"/>
    </source>
</evidence>
<keyword evidence="3 16" id="KW-0813">Transport</keyword>
<evidence type="ECO:0000256" key="2">
    <source>
        <dbReference type="ARBA" id="ARBA00004651"/>
    </source>
</evidence>
<feature type="transmembrane region" description="Helical" evidence="16">
    <location>
        <begin position="409"/>
        <end position="434"/>
    </location>
</feature>
<gene>
    <name evidence="18" type="ORF">DES51_106102</name>
</gene>
<keyword evidence="9 16" id="KW-0408">Iron</keyword>
<evidence type="ECO:0000256" key="1">
    <source>
        <dbReference type="ARBA" id="ARBA00003926"/>
    </source>
</evidence>
<dbReference type="CDD" id="cd01879">
    <property type="entry name" value="FeoB"/>
    <property type="match status" value="1"/>
</dbReference>
<dbReference type="GO" id="GO:0046872">
    <property type="term" value="F:metal ion binding"/>
    <property type="evidence" value="ECO:0007669"/>
    <property type="project" value="UniProtKB-KW"/>
</dbReference>
<feature type="binding site" evidence="14">
    <location>
        <begin position="115"/>
        <end position="118"/>
    </location>
    <ligand>
        <name>GTP</name>
        <dbReference type="ChEBI" id="CHEBI:37565"/>
        <label>1</label>
    </ligand>
</feature>
<dbReference type="AlphaFoldDB" id="A0A318KLU6"/>
<evidence type="ECO:0000259" key="17">
    <source>
        <dbReference type="PROSITE" id="PS51711"/>
    </source>
</evidence>
<keyword evidence="19" id="KW-1185">Reference proteome</keyword>
<comment type="subcellular location">
    <subcellularLocation>
        <location evidence="2 16">Cell membrane</location>
        <topology evidence="2 16">Multi-pass membrane protein</topology>
    </subcellularLocation>
</comment>
<feature type="transmembrane region" description="Helical" evidence="16">
    <location>
        <begin position="334"/>
        <end position="354"/>
    </location>
</feature>
<dbReference type="Pfam" id="PF02421">
    <property type="entry name" value="FeoB_N"/>
    <property type="match status" value="1"/>
</dbReference>
<evidence type="ECO:0000256" key="3">
    <source>
        <dbReference type="ARBA" id="ARBA00022448"/>
    </source>
</evidence>
<dbReference type="InterPro" id="IPR030389">
    <property type="entry name" value="G_FEOB_dom"/>
</dbReference>
<accession>A0A318KLU6</accession>
<keyword evidence="6 16" id="KW-0812">Transmembrane</keyword>
<evidence type="ECO:0000256" key="11">
    <source>
        <dbReference type="ARBA" id="ARBA00023134"/>
    </source>
</evidence>
<dbReference type="NCBIfam" id="TIGR00437">
    <property type="entry name" value="feoB"/>
    <property type="match status" value="1"/>
</dbReference>
<feature type="transmembrane region" description="Helical" evidence="16">
    <location>
        <begin position="440"/>
        <end position="463"/>
    </location>
</feature>
<feature type="binding site" evidence="14">
    <location>
        <begin position="34"/>
        <end position="38"/>
    </location>
    <ligand>
        <name>GTP</name>
        <dbReference type="ChEBI" id="CHEBI:37565"/>
        <label>1</label>
    </ligand>
</feature>
<dbReference type="STRING" id="1034346.GCA_000313565_01157"/>
<dbReference type="Gene3D" id="3.40.50.300">
    <property type="entry name" value="P-loop containing nucleotide triphosphate hydrolases"/>
    <property type="match status" value="1"/>
</dbReference>
<evidence type="ECO:0000256" key="5">
    <source>
        <dbReference type="ARBA" id="ARBA00022496"/>
    </source>
</evidence>
<feature type="binding site" evidence="15">
    <location>
        <position position="23"/>
    </location>
    <ligand>
        <name>Mg(2+)</name>
        <dbReference type="ChEBI" id="CHEBI:18420"/>
        <label>2</label>
    </ligand>
</feature>
<keyword evidence="8 16" id="KW-1133">Transmembrane helix</keyword>
<evidence type="ECO:0000256" key="14">
    <source>
        <dbReference type="PIRSR" id="PIRSR603373-1"/>
    </source>
</evidence>
<evidence type="ECO:0000256" key="10">
    <source>
        <dbReference type="ARBA" id="ARBA00023065"/>
    </source>
</evidence>
<dbReference type="GO" id="GO:0005525">
    <property type="term" value="F:GTP binding"/>
    <property type="evidence" value="ECO:0007669"/>
    <property type="project" value="UniProtKB-KW"/>
</dbReference>
<dbReference type="Proteomes" id="UP000247612">
    <property type="component" value="Unassembled WGS sequence"/>
</dbReference>
<dbReference type="EMBL" id="QJKH01000006">
    <property type="protein sequence ID" value="PXX78984.1"/>
    <property type="molecule type" value="Genomic_DNA"/>
</dbReference>
<feature type="transmembrane region" description="Helical" evidence="16">
    <location>
        <begin position="374"/>
        <end position="397"/>
    </location>
</feature>
<comment type="caution">
    <text evidence="18">The sequence shown here is derived from an EMBL/GenBank/DDBJ whole genome shotgun (WGS) entry which is preliminary data.</text>
</comment>
<evidence type="ECO:0000256" key="15">
    <source>
        <dbReference type="PIRSR" id="PIRSR603373-2"/>
    </source>
</evidence>
<evidence type="ECO:0000256" key="8">
    <source>
        <dbReference type="ARBA" id="ARBA00022989"/>
    </source>
</evidence>
<feature type="binding site" evidence="14">
    <location>
        <begin position="9"/>
        <end position="16"/>
    </location>
    <ligand>
        <name>GTP</name>
        <dbReference type="ChEBI" id="CHEBI:37565"/>
        <label>1</label>
    </ligand>
</feature>
<feature type="transmembrane region" description="Helical" evidence="16">
    <location>
        <begin position="498"/>
        <end position="519"/>
    </location>
</feature>
<dbReference type="PANTHER" id="PTHR43185:SF1">
    <property type="entry name" value="FE(2+) TRANSPORTER FEOB"/>
    <property type="match status" value="1"/>
</dbReference>
<dbReference type="Pfam" id="PF07670">
    <property type="entry name" value="Gate"/>
    <property type="match status" value="1"/>
</dbReference>
<dbReference type="InterPro" id="IPR050860">
    <property type="entry name" value="FeoB_GTPase"/>
</dbReference>
<keyword evidence="15" id="KW-0460">Magnesium</keyword>
<dbReference type="InterPro" id="IPR027417">
    <property type="entry name" value="P-loop_NTPase"/>
</dbReference>
<dbReference type="SUPFAM" id="SSF52540">
    <property type="entry name" value="P-loop containing nucleoside triphosphate hydrolases"/>
    <property type="match status" value="1"/>
</dbReference>
<dbReference type="InterPro" id="IPR006073">
    <property type="entry name" value="GTP-bd"/>
</dbReference>
<keyword evidence="10" id="KW-0406">Ion transport</keyword>
<dbReference type="InterPro" id="IPR003373">
    <property type="entry name" value="Fe2_transport_prot-B"/>
</dbReference>
<dbReference type="InterPro" id="IPR011640">
    <property type="entry name" value="Fe2_transport_prot_B_C"/>
</dbReference>
<dbReference type="RefSeq" id="WP_022937473.1">
    <property type="nucleotide sequence ID" value="NZ_CABKRQ010000003.1"/>
</dbReference>
<comment type="similarity">
    <text evidence="16">Belongs to the TRAFAC class TrmE-Era-EngA-EngB-Septin-like GTPase superfamily. FeoB GTPase (TC 9.A.8) family.</text>
</comment>
<feature type="transmembrane region" description="Helical" evidence="16">
    <location>
        <begin position="636"/>
        <end position="657"/>
    </location>
</feature>
<evidence type="ECO:0000313" key="19">
    <source>
        <dbReference type="Proteomes" id="UP000247612"/>
    </source>
</evidence>
<protein>
    <recommendedName>
        <fullName evidence="13 16">Ferrous iron transport protein B</fullName>
    </recommendedName>
</protein>
<dbReference type="GO" id="GO:0005886">
    <property type="term" value="C:plasma membrane"/>
    <property type="evidence" value="ECO:0007669"/>
    <property type="project" value="UniProtKB-SubCell"/>
</dbReference>
<dbReference type="PRINTS" id="PR00326">
    <property type="entry name" value="GTP1OBG"/>
</dbReference>
<keyword evidence="5 16" id="KW-0410">Iron transport</keyword>
<dbReference type="InterPro" id="IPR011642">
    <property type="entry name" value="Gate_dom"/>
</dbReference>
<evidence type="ECO:0000256" key="4">
    <source>
        <dbReference type="ARBA" id="ARBA00022475"/>
    </source>
</evidence>
<keyword evidence="4" id="KW-1003">Cell membrane</keyword>
<feature type="binding site" evidence="15">
    <location>
        <position position="21"/>
    </location>
    <ligand>
        <name>Mg(2+)</name>
        <dbReference type="ChEBI" id="CHEBI:18420"/>
        <label>2</label>
    </ligand>
</feature>
<evidence type="ECO:0000256" key="7">
    <source>
        <dbReference type="ARBA" id="ARBA00022741"/>
    </source>
</evidence>
<evidence type="ECO:0000256" key="16">
    <source>
        <dbReference type="RuleBase" id="RU362098"/>
    </source>
</evidence>
<dbReference type="PROSITE" id="PS51711">
    <property type="entry name" value="G_FEOB"/>
    <property type="match status" value="1"/>
</dbReference>
<dbReference type="PANTHER" id="PTHR43185">
    <property type="entry name" value="FERROUS IRON TRANSPORT PROTEIN B"/>
    <property type="match status" value="1"/>
</dbReference>
<feature type="binding site" evidence="15">
    <location>
        <position position="20"/>
    </location>
    <ligand>
        <name>Mg(2+)</name>
        <dbReference type="ChEBI" id="CHEBI:18420"/>
        <label>2</label>
    </ligand>
</feature>
<feature type="binding site" evidence="14">
    <location>
        <begin position="55"/>
        <end position="58"/>
    </location>
    <ligand>
        <name>GTP</name>
        <dbReference type="ChEBI" id="CHEBI:37565"/>
        <label>1</label>
    </ligand>
</feature>
<dbReference type="GO" id="GO:0015093">
    <property type="term" value="F:ferrous iron transmembrane transporter activity"/>
    <property type="evidence" value="ECO:0007669"/>
    <property type="project" value="UniProtKB-UniRule"/>
</dbReference>
<feature type="transmembrane region" description="Helical" evidence="16">
    <location>
        <begin position="271"/>
        <end position="289"/>
    </location>
</feature>
<evidence type="ECO:0000256" key="6">
    <source>
        <dbReference type="ARBA" id="ARBA00022692"/>
    </source>
</evidence>
<dbReference type="Pfam" id="PF07664">
    <property type="entry name" value="FeoB_C"/>
    <property type="match status" value="1"/>
</dbReference>
<keyword evidence="12 16" id="KW-0472">Membrane</keyword>
<organism evidence="18 19">
    <name type="scientific">Dielma fastidiosa</name>
    <dbReference type="NCBI Taxonomy" id="1034346"/>
    <lineage>
        <taxon>Bacteria</taxon>
        <taxon>Bacillati</taxon>
        <taxon>Bacillota</taxon>
        <taxon>Erysipelotrichia</taxon>
        <taxon>Erysipelotrichales</taxon>
        <taxon>Erysipelotrichaceae</taxon>
        <taxon>Dielma</taxon>
    </lineage>
</organism>
<feature type="domain" description="FeoB-type G" evidence="17">
    <location>
        <begin position="2"/>
        <end position="166"/>
    </location>
</feature>
<reference evidence="18 19" key="1">
    <citation type="submission" date="2018-05" db="EMBL/GenBank/DDBJ databases">
        <title>Genomic Encyclopedia of Type Strains, Phase IV (KMG-IV): sequencing the most valuable type-strain genomes for metagenomic binning, comparative biology and taxonomic classification.</title>
        <authorList>
            <person name="Goeker M."/>
        </authorList>
    </citation>
    <scope>NUCLEOTIDE SEQUENCE [LARGE SCALE GENOMIC DNA]</scope>
    <source>
        <strain evidence="18 19">JC118</strain>
    </source>
</reference>
<comment type="function">
    <text evidence="1 16">Probable transporter of a GTP-driven Fe(2+) uptake system.</text>
</comment>
<evidence type="ECO:0000256" key="12">
    <source>
        <dbReference type="ARBA" id="ARBA00023136"/>
    </source>
</evidence>
<sequence>MNYTVAFVGNPNVGKSAWINALSNAHFQVGNWPGVTIERKEAVIDFAGDSYHLIDLPGVYSLDEQTNEEAVTSRFLAEEKIDCIVNVVDASNLSRNLMLTVKLRELNISMVLLFNFMDEVKKQNIVIDQAAISHRLGLPIYAGSAFDHQREPLMKQIQQACRNQSFYHPLLDAESDRYFVYLFDLIHQAMPELDDRQAAQAVYACFEGKAQALKQLMDQGLKLESLNQMTMERLEKNQIEAVASCMRYVSQRDEKRYHMTHKIDAVLLNRWLSYPLLILFFVLLLMIVFNGSRPYIDFINQFFNEFLANYIRFYLDFLPVSILDLIISGVLGGVGGVLSFLPLMALLFFFLGILEESGYMARVAFLLDKAMRAFHLSGKAFLTLLIGFGCNVPAIYATRTLDNQKQKELCATLIPFMSCSARLPVYMLFASAFFPDHTGAAIITVIGFGILMALILALVVAHFKGHQETTIFLLELPVYRMPRLSVLLQKVVREVKSFIHKAFTAVLLTMMLLWALSYFPNGDVKTSYIADFSRHAAVLFEPLGFGTSWEAVASLPAGISAKESVVGFLSQCLLDEEPERIEPEIGRDLREQGKLLLNAVKESTMQLFTVEKQEGNKALNTSIQQLFTDRYAPLRAFSFMVYICLTIPCIMAMNALYQEYGWKLLLRSIIIMLIVPYVVCLLLFQGLSLLL</sequence>
<name>A0A318KLU6_9FIRM</name>
<dbReference type="OrthoDB" id="9809127at2"/>
<evidence type="ECO:0000313" key="18">
    <source>
        <dbReference type="EMBL" id="PXX78984.1"/>
    </source>
</evidence>